<evidence type="ECO:0000313" key="2">
    <source>
        <dbReference type="Proteomes" id="UP001055811"/>
    </source>
</evidence>
<dbReference type="Proteomes" id="UP001055811">
    <property type="component" value="Linkage Group LG07"/>
</dbReference>
<sequence length="91" mass="10312">MDYTADRRPITKPIEPNRLRDNGSIRQTNNMRRPEPEHGGHKRPDGVALNVDGSESSGTVGRSAIDEFKKVNNFSTSQLWLIPIWLIQCHS</sequence>
<keyword evidence="2" id="KW-1185">Reference proteome</keyword>
<protein>
    <submittedName>
        <fullName evidence="1">Uncharacterized protein</fullName>
    </submittedName>
</protein>
<gene>
    <name evidence="1" type="ORF">L2E82_37533</name>
</gene>
<comment type="caution">
    <text evidence="1">The sequence shown here is derived from an EMBL/GenBank/DDBJ whole genome shotgun (WGS) entry which is preliminary data.</text>
</comment>
<organism evidence="1 2">
    <name type="scientific">Cichorium intybus</name>
    <name type="common">Chicory</name>
    <dbReference type="NCBI Taxonomy" id="13427"/>
    <lineage>
        <taxon>Eukaryota</taxon>
        <taxon>Viridiplantae</taxon>
        <taxon>Streptophyta</taxon>
        <taxon>Embryophyta</taxon>
        <taxon>Tracheophyta</taxon>
        <taxon>Spermatophyta</taxon>
        <taxon>Magnoliopsida</taxon>
        <taxon>eudicotyledons</taxon>
        <taxon>Gunneridae</taxon>
        <taxon>Pentapetalae</taxon>
        <taxon>asterids</taxon>
        <taxon>campanulids</taxon>
        <taxon>Asterales</taxon>
        <taxon>Asteraceae</taxon>
        <taxon>Cichorioideae</taxon>
        <taxon>Cichorieae</taxon>
        <taxon>Cichoriinae</taxon>
        <taxon>Cichorium</taxon>
    </lineage>
</organism>
<proteinExistence type="predicted"/>
<accession>A0ACB9AEJ0</accession>
<dbReference type="EMBL" id="CM042015">
    <property type="protein sequence ID" value="KAI3708365.1"/>
    <property type="molecule type" value="Genomic_DNA"/>
</dbReference>
<evidence type="ECO:0000313" key="1">
    <source>
        <dbReference type="EMBL" id="KAI3708365.1"/>
    </source>
</evidence>
<name>A0ACB9AEJ0_CICIN</name>
<reference evidence="2" key="1">
    <citation type="journal article" date="2022" name="Mol. Ecol. Resour.">
        <title>The genomes of chicory, endive, great burdock and yacon provide insights into Asteraceae palaeo-polyploidization history and plant inulin production.</title>
        <authorList>
            <person name="Fan W."/>
            <person name="Wang S."/>
            <person name="Wang H."/>
            <person name="Wang A."/>
            <person name="Jiang F."/>
            <person name="Liu H."/>
            <person name="Zhao H."/>
            <person name="Xu D."/>
            <person name="Zhang Y."/>
        </authorList>
    </citation>
    <scope>NUCLEOTIDE SEQUENCE [LARGE SCALE GENOMIC DNA]</scope>
    <source>
        <strain evidence="2">cv. Punajuju</strain>
    </source>
</reference>
<reference evidence="1 2" key="2">
    <citation type="journal article" date="2022" name="Mol. Ecol. Resour.">
        <title>The genomes of chicory, endive, great burdock and yacon provide insights into Asteraceae paleo-polyploidization history and plant inulin production.</title>
        <authorList>
            <person name="Fan W."/>
            <person name="Wang S."/>
            <person name="Wang H."/>
            <person name="Wang A."/>
            <person name="Jiang F."/>
            <person name="Liu H."/>
            <person name="Zhao H."/>
            <person name="Xu D."/>
            <person name="Zhang Y."/>
        </authorList>
    </citation>
    <scope>NUCLEOTIDE SEQUENCE [LARGE SCALE GENOMIC DNA]</scope>
    <source>
        <strain evidence="2">cv. Punajuju</strain>
        <tissue evidence="1">Leaves</tissue>
    </source>
</reference>